<evidence type="ECO:0000313" key="2">
    <source>
        <dbReference type="EMBL" id="KAF6808885.1"/>
    </source>
</evidence>
<keyword evidence="1" id="KW-0732">Signal</keyword>
<evidence type="ECO:0000313" key="3">
    <source>
        <dbReference type="Proteomes" id="UP000652219"/>
    </source>
</evidence>
<dbReference type="EMBL" id="WIGN01000110">
    <property type="protein sequence ID" value="KAF6808885.1"/>
    <property type="molecule type" value="Genomic_DNA"/>
</dbReference>
<comment type="caution">
    <text evidence="2">The sequence shown here is derived from an EMBL/GenBank/DDBJ whole genome shotgun (WGS) entry which is preliminary data.</text>
</comment>
<evidence type="ECO:0000256" key="1">
    <source>
        <dbReference type="SAM" id="SignalP"/>
    </source>
</evidence>
<dbReference type="AlphaFoldDB" id="A0A8H6J9D5"/>
<keyword evidence="3" id="KW-1185">Reference proteome</keyword>
<evidence type="ECO:0008006" key="4">
    <source>
        <dbReference type="Google" id="ProtNLM"/>
    </source>
</evidence>
<reference evidence="2 3" key="1">
    <citation type="journal article" date="2020" name="Phytopathology">
        <title>Genome Sequence Resources of Colletotrichum truncatum, C. plurivorum, C. musicola, and C. sojae: Four Species Pathogenic to Soybean (Glycine max).</title>
        <authorList>
            <person name="Rogerio F."/>
            <person name="Boufleur T.R."/>
            <person name="Ciampi-Guillardi M."/>
            <person name="Sukno S.A."/>
            <person name="Thon M.R."/>
            <person name="Massola Junior N.S."/>
            <person name="Baroncelli R."/>
        </authorList>
    </citation>
    <scope>NUCLEOTIDE SEQUENCE [LARGE SCALE GENOMIC DNA]</scope>
    <source>
        <strain evidence="2 3">LFN0009</strain>
    </source>
</reference>
<organism evidence="2 3">
    <name type="scientific">Colletotrichum sojae</name>
    <dbReference type="NCBI Taxonomy" id="2175907"/>
    <lineage>
        <taxon>Eukaryota</taxon>
        <taxon>Fungi</taxon>
        <taxon>Dikarya</taxon>
        <taxon>Ascomycota</taxon>
        <taxon>Pezizomycotina</taxon>
        <taxon>Sordariomycetes</taxon>
        <taxon>Hypocreomycetidae</taxon>
        <taxon>Glomerellales</taxon>
        <taxon>Glomerellaceae</taxon>
        <taxon>Colletotrichum</taxon>
        <taxon>Colletotrichum orchidearum species complex</taxon>
    </lineage>
</organism>
<feature type="chain" id="PRO_5034470858" description="Secreted protein" evidence="1">
    <location>
        <begin position="18"/>
        <end position="188"/>
    </location>
</feature>
<dbReference type="Proteomes" id="UP000652219">
    <property type="component" value="Unassembled WGS sequence"/>
</dbReference>
<sequence length="188" mass="20171">MLAVALFAVFLAVLGLASPLGNSDNSITPGNNVDLNDFIVIPFNDAQFSEPVEGGSISVATIPNVGDNWECTKVRGLLPPRKFEKLTRGQERGPNPLDCPQVFGRWNQAQTNETAGVIRVAGKHCLSMRDSTCEALVCAPKEDVVVESTLAAARMMNPCQTTCAVNGKGGIWRNEDSSVLIEVRRAGE</sequence>
<gene>
    <name evidence="2" type="ORF">CSOJ01_07247</name>
</gene>
<name>A0A8H6J9D5_9PEZI</name>
<protein>
    <recommendedName>
        <fullName evidence="4">Secreted protein</fullName>
    </recommendedName>
</protein>
<proteinExistence type="predicted"/>
<accession>A0A8H6J9D5</accession>
<feature type="signal peptide" evidence="1">
    <location>
        <begin position="1"/>
        <end position="17"/>
    </location>
</feature>